<feature type="signal peptide" evidence="1">
    <location>
        <begin position="1"/>
        <end position="19"/>
    </location>
</feature>
<gene>
    <name evidence="3" type="primary">porV</name>
    <name evidence="3" type="ORF">ACFFVF_20445</name>
</gene>
<dbReference type="SUPFAM" id="SSF56935">
    <property type="entry name" value="Porins"/>
    <property type="match status" value="1"/>
</dbReference>
<dbReference type="InterPro" id="IPR047799">
    <property type="entry name" value="T9SS_OM_PorV"/>
</dbReference>
<dbReference type="RefSeq" id="WP_236457221.1">
    <property type="nucleotide sequence ID" value="NZ_CBCSGE010000012.1"/>
</dbReference>
<dbReference type="NCBIfam" id="NF033709">
    <property type="entry name" value="PorV_fam"/>
    <property type="match status" value="1"/>
</dbReference>
<feature type="domain" description="Type IX secretion system protein PorV" evidence="2">
    <location>
        <begin position="20"/>
        <end position="260"/>
    </location>
</feature>
<dbReference type="NCBIfam" id="NF033710">
    <property type="entry name" value="T9SS_OM_PorV"/>
    <property type="match status" value="1"/>
</dbReference>
<comment type="caution">
    <text evidence="3">The sequence shown here is derived from an EMBL/GenBank/DDBJ whole genome shotgun (WGS) entry which is preliminary data.</text>
</comment>
<feature type="chain" id="PRO_5047026933" evidence="1">
    <location>
        <begin position="20"/>
        <end position="398"/>
    </location>
</feature>
<evidence type="ECO:0000313" key="4">
    <source>
        <dbReference type="Proteomes" id="UP001589607"/>
    </source>
</evidence>
<proteinExistence type="predicted"/>
<dbReference type="Proteomes" id="UP001589607">
    <property type="component" value="Unassembled WGS sequence"/>
</dbReference>
<dbReference type="Pfam" id="PF19572">
    <property type="entry name" value="PorV"/>
    <property type="match status" value="1"/>
</dbReference>
<keyword evidence="1" id="KW-0732">Signal</keyword>
<dbReference type="EMBL" id="JBHMEY010000096">
    <property type="protein sequence ID" value="MFB9098884.1"/>
    <property type="molecule type" value="Genomic_DNA"/>
</dbReference>
<name>A0ABV5GU21_9FLAO</name>
<accession>A0ABV5GU21</accession>
<protein>
    <submittedName>
        <fullName evidence="3">Type IX secretion system outer membrane channel protein PorV</fullName>
    </submittedName>
</protein>
<keyword evidence="4" id="KW-1185">Reference proteome</keyword>
<dbReference type="InterPro" id="IPR045741">
    <property type="entry name" value="PorV"/>
</dbReference>
<evidence type="ECO:0000256" key="1">
    <source>
        <dbReference type="SAM" id="SignalP"/>
    </source>
</evidence>
<reference evidence="3 4" key="1">
    <citation type="submission" date="2024-09" db="EMBL/GenBank/DDBJ databases">
        <authorList>
            <person name="Sun Q."/>
            <person name="Mori K."/>
        </authorList>
    </citation>
    <scope>NUCLEOTIDE SEQUENCE [LARGE SCALE GENOMIC DNA]</scope>
    <source>
        <strain evidence="3 4">CECT 7955</strain>
    </source>
</reference>
<evidence type="ECO:0000313" key="3">
    <source>
        <dbReference type="EMBL" id="MFB9098884.1"/>
    </source>
</evidence>
<sequence length="398" mass="44018">MRKIAILLLITLTSQYIGAQDRVITTGVPFLLIAADARSAGMGDMGVATAADAYSQQHNPAKYAFSLEKQGFSLSYTPYLTSIANDISLGQITYFNRINERSAFATSLRYFGLGDIQLTNAVGELQNTVSPNELAFDGSYALKLSERFSMAVGGRYIRSNLKIATDNNDASAASTFAVDVAAYYQSEELAFDDFNGRWRAGMNLQNLGPKINYDNDKLEENSNFLPSNLRIGAGFDFILDEYNTIGVTAEFTKLLVPTPPAKINVGDLNDDGTPYTQAEADTANSNAIVDYRKTGWASGIFKSFGDAPDGFSEEMQEFTYALGAEYWYQDSFSLRTGYFHESEVKGARKYFTLGAGFKYNVVKIDVSYLFSASKVRNPLENTLRFSLTFNFGDKYDEL</sequence>
<evidence type="ECO:0000259" key="2">
    <source>
        <dbReference type="Pfam" id="PF19572"/>
    </source>
</evidence>
<dbReference type="Gene3D" id="2.40.160.60">
    <property type="entry name" value="Outer membrane protein transport protein (OMPP1/FadL/TodX)"/>
    <property type="match status" value="1"/>
</dbReference>
<organism evidence="3 4">
    <name type="scientific">Flavobacterium jumunjinense</name>
    <dbReference type="NCBI Taxonomy" id="998845"/>
    <lineage>
        <taxon>Bacteria</taxon>
        <taxon>Pseudomonadati</taxon>
        <taxon>Bacteroidota</taxon>
        <taxon>Flavobacteriia</taxon>
        <taxon>Flavobacteriales</taxon>
        <taxon>Flavobacteriaceae</taxon>
        <taxon>Flavobacterium</taxon>
    </lineage>
</organism>